<comment type="subunit">
    <text evidence="9">Component of the heterotrimeric canonical replication protein A complex (RPA).</text>
</comment>
<evidence type="ECO:0000256" key="7">
    <source>
        <dbReference type="ARBA" id="ARBA00023125"/>
    </source>
</evidence>
<dbReference type="PANTHER" id="PTHR47165">
    <property type="entry name" value="OS03G0429900 PROTEIN"/>
    <property type="match status" value="1"/>
</dbReference>
<dbReference type="SUPFAM" id="SSF50249">
    <property type="entry name" value="Nucleic acid-binding proteins"/>
    <property type="match status" value="4"/>
</dbReference>
<dbReference type="GO" id="GO:0007004">
    <property type="term" value="P:telomere maintenance via telomerase"/>
    <property type="evidence" value="ECO:0007669"/>
    <property type="project" value="UniProtKB-ARBA"/>
</dbReference>
<dbReference type="CDD" id="cd04477">
    <property type="entry name" value="RPA1N"/>
    <property type="match status" value="1"/>
</dbReference>
<dbReference type="CDD" id="cd04476">
    <property type="entry name" value="RPA1_DBD_C"/>
    <property type="match status" value="1"/>
</dbReference>
<dbReference type="EMBL" id="BABT02000243">
    <property type="protein sequence ID" value="GAA99937.1"/>
    <property type="molecule type" value="Genomic_DNA"/>
</dbReference>
<dbReference type="FunCoup" id="G7EAS7">
    <property type="interactions" value="661"/>
</dbReference>
<evidence type="ECO:0000259" key="11">
    <source>
        <dbReference type="Pfam" id="PF04057"/>
    </source>
</evidence>
<evidence type="ECO:0000256" key="2">
    <source>
        <dbReference type="ARBA" id="ARBA00005690"/>
    </source>
</evidence>
<keyword evidence="3 9" id="KW-0235">DNA replication</keyword>
<dbReference type="GO" id="GO:0000781">
    <property type="term" value="C:chromosome, telomeric region"/>
    <property type="evidence" value="ECO:0007669"/>
    <property type="project" value="UniProtKB-ARBA"/>
</dbReference>
<evidence type="ECO:0000259" key="10">
    <source>
        <dbReference type="Pfam" id="PF01336"/>
    </source>
</evidence>
<dbReference type="GO" id="GO:0008270">
    <property type="term" value="F:zinc ion binding"/>
    <property type="evidence" value="ECO:0007669"/>
    <property type="project" value="UniProtKB-KW"/>
</dbReference>
<dbReference type="OrthoDB" id="1751331at2759"/>
<keyword evidence="6 9" id="KW-0862">Zinc</keyword>
<dbReference type="FunFam" id="2.40.50.140:FF:000090">
    <property type="entry name" value="Replication protein A subunit"/>
    <property type="match status" value="1"/>
</dbReference>
<evidence type="ECO:0000259" key="13">
    <source>
        <dbReference type="Pfam" id="PF16900"/>
    </source>
</evidence>
<keyword evidence="4 9" id="KW-0479">Metal-binding</keyword>
<evidence type="ECO:0000256" key="6">
    <source>
        <dbReference type="ARBA" id="ARBA00022833"/>
    </source>
</evidence>
<sequence>MAVPALDKGSVETMFLHGDAEASSSPVLQILSVKKVSPAPMPNGQTGADRYRLILSDSAHFIQAMLATQLNHLIGDGQIEKHAVVRLDQYAINKVQNRSIVICLGIEVLGKETDKIGDPSSVEKLEKIESQAPKGVNPFNEISNVSRASAPAKSAIASKNARATNGPNTPIYPIEGLSPYQNKWTIKARVTLKSDIRHYTNAKGDGKVFSVNLLDESGEIRATGFNDAVDNLFNVFEEGKVYYVSKARVNISKNKQYNPTNNEYEIMFERDTQVELCTDTTDLPQVKYNFVNLSDLTTQEANAMIDVLGVVKEVGELSSIVSKATSKQIPKREIVLIDQSEFSVRMTLWGRQAEQFSAPDQPIIAFKGVKVGDFGGRSLSMVSSSTMAVDPDIQPAHSLSGWMKAVGETKTFQTFKSTGGGAGGFKEEEAKTIAQIKEEGLGMQDTPDNFFLRATIVYVKKDSLSYPACPKEGCNKKVTPTSEGSFRCEKCSEDFPAPQHRYVMSLSVLDHTGQLWLSAFDDAGRLILDHSADDIERLRDEDEQAFVGAIWRGSGKAYNFACRARTETFQDTSRVRYQINRATPVDYVAASAWLVKQIEGLGFTV</sequence>
<dbReference type="InterPro" id="IPR031657">
    <property type="entry name" value="REPA_OB_2"/>
</dbReference>
<dbReference type="InterPro" id="IPR004591">
    <property type="entry name" value="Rfa1"/>
</dbReference>
<dbReference type="GO" id="GO:0006281">
    <property type="term" value="P:DNA repair"/>
    <property type="evidence" value="ECO:0007669"/>
    <property type="project" value="InterPro"/>
</dbReference>
<evidence type="ECO:0000313" key="14">
    <source>
        <dbReference type="EMBL" id="GAA99937.1"/>
    </source>
</evidence>
<evidence type="ECO:0000256" key="8">
    <source>
        <dbReference type="ARBA" id="ARBA00023242"/>
    </source>
</evidence>
<keyword evidence="8 9" id="KW-0539">Nucleus</keyword>
<evidence type="ECO:0000256" key="5">
    <source>
        <dbReference type="ARBA" id="ARBA00022771"/>
    </source>
</evidence>
<dbReference type="CDD" id="cd04474">
    <property type="entry name" value="RPA1_DBD_A"/>
    <property type="match status" value="1"/>
</dbReference>
<dbReference type="InterPro" id="IPR047192">
    <property type="entry name" value="Euk_RPA1_DBD_C"/>
</dbReference>
<dbReference type="InterPro" id="IPR012340">
    <property type="entry name" value="NA-bd_OB-fold"/>
</dbReference>
<dbReference type="STRING" id="764103.G7EAS7"/>
<comment type="subcellular location">
    <subcellularLocation>
        <location evidence="1 9">Nucleus</location>
    </subcellularLocation>
</comment>
<dbReference type="AlphaFoldDB" id="G7EAS7"/>
<dbReference type="PANTHER" id="PTHR47165:SF4">
    <property type="entry name" value="OS03G0429900 PROTEIN"/>
    <property type="match status" value="1"/>
</dbReference>
<proteinExistence type="inferred from homology"/>
<evidence type="ECO:0000256" key="9">
    <source>
        <dbReference type="RuleBase" id="RU364130"/>
    </source>
</evidence>
<feature type="domain" description="Replication protein A OB" evidence="13">
    <location>
        <begin position="293"/>
        <end position="390"/>
    </location>
</feature>
<evidence type="ECO:0000259" key="12">
    <source>
        <dbReference type="Pfam" id="PF08646"/>
    </source>
</evidence>
<evidence type="ECO:0000256" key="1">
    <source>
        <dbReference type="ARBA" id="ARBA00004123"/>
    </source>
</evidence>
<feature type="domain" description="Replication factor A C-terminal" evidence="12">
    <location>
        <begin position="451"/>
        <end position="592"/>
    </location>
</feature>
<dbReference type="Gene3D" id="2.40.50.140">
    <property type="entry name" value="Nucleic acid-binding proteins"/>
    <property type="match status" value="4"/>
</dbReference>
<dbReference type="OMA" id="DQCDAFY"/>
<dbReference type="FunFam" id="2.40.50.140:FF:000064">
    <property type="entry name" value="Replication protein A subunit"/>
    <property type="match status" value="1"/>
</dbReference>
<comment type="caution">
    <text evidence="14">The sequence shown here is derived from an EMBL/GenBank/DDBJ whole genome shotgun (WGS) entry which is preliminary data.</text>
</comment>
<keyword evidence="15" id="KW-1185">Reference proteome</keyword>
<dbReference type="GO" id="GO:0006260">
    <property type="term" value="P:DNA replication"/>
    <property type="evidence" value="ECO:0007669"/>
    <property type="project" value="UniProtKB-KW"/>
</dbReference>
<dbReference type="InParanoid" id="G7EAS7"/>
<dbReference type="FunFam" id="2.40.50.140:FF:000117">
    <property type="entry name" value="Replication protein A subunit"/>
    <property type="match status" value="1"/>
</dbReference>
<keyword evidence="5 9" id="KW-0863">Zinc-finger</keyword>
<dbReference type="InterPro" id="IPR007199">
    <property type="entry name" value="Rep_factor-A_N"/>
</dbReference>
<keyword evidence="7 9" id="KW-0238">DNA-binding</keyword>
<protein>
    <recommendedName>
        <fullName evidence="9">Replication protein A subunit</fullName>
    </recommendedName>
</protein>
<evidence type="ECO:0000256" key="3">
    <source>
        <dbReference type="ARBA" id="ARBA00022705"/>
    </source>
</evidence>
<dbReference type="CDD" id="cd04475">
    <property type="entry name" value="RPA1_DBD_B"/>
    <property type="match status" value="1"/>
</dbReference>
<feature type="domain" description="OB" evidence="10">
    <location>
        <begin position="184"/>
        <end position="266"/>
    </location>
</feature>
<dbReference type="NCBIfam" id="TIGR00617">
    <property type="entry name" value="rpa1"/>
    <property type="match status" value="1"/>
</dbReference>
<reference evidence="14 15" key="1">
    <citation type="journal article" date="2011" name="J. Gen. Appl. Microbiol.">
        <title>Draft genome sequencing of the enigmatic basidiomycete Mixia osmundae.</title>
        <authorList>
            <person name="Nishida H."/>
            <person name="Nagatsuka Y."/>
            <person name="Sugiyama J."/>
        </authorList>
    </citation>
    <scope>NUCLEOTIDE SEQUENCE [LARGE SCALE GENOMIC DNA]</scope>
    <source>
        <strain evidence="15">CBS 9802 / IAM 14324 / JCM 22182 / KY 12970</strain>
    </source>
</reference>
<dbReference type="GO" id="GO:0005662">
    <property type="term" value="C:DNA replication factor A complex"/>
    <property type="evidence" value="ECO:0007669"/>
    <property type="project" value="UniProtKB-ARBA"/>
</dbReference>
<dbReference type="eggNOG" id="KOG0851">
    <property type="taxonomic scope" value="Eukaryota"/>
</dbReference>
<feature type="domain" description="Replication factor-A protein 1 N-terminal" evidence="11">
    <location>
        <begin position="9"/>
        <end position="110"/>
    </location>
</feature>
<dbReference type="Pfam" id="PF08646">
    <property type="entry name" value="Rep_fac-A_C"/>
    <property type="match status" value="1"/>
</dbReference>
<dbReference type="InterPro" id="IPR004365">
    <property type="entry name" value="NA-bd_OB_tRNA"/>
</dbReference>
<evidence type="ECO:0000256" key="4">
    <source>
        <dbReference type="ARBA" id="ARBA00022723"/>
    </source>
</evidence>
<dbReference type="RefSeq" id="XP_014569493.1">
    <property type="nucleotide sequence ID" value="XM_014714007.1"/>
</dbReference>
<dbReference type="Pfam" id="PF01336">
    <property type="entry name" value="tRNA_anti-codon"/>
    <property type="match status" value="1"/>
</dbReference>
<comment type="function">
    <text evidence="9">As part of the replication protein A (RPA/RP-A), a single-stranded DNA-binding heterotrimeric complex, may play an essential role in DNA replication, recombination and repair. Binds and stabilizes single-stranded DNA intermediates, preventing complementary DNA reannealing and recruiting different proteins involved in DNA metabolism.</text>
</comment>
<evidence type="ECO:0000313" key="15">
    <source>
        <dbReference type="Proteomes" id="UP000009131"/>
    </source>
</evidence>
<gene>
    <name evidence="14" type="primary">Mo06640</name>
    <name evidence="14" type="ORF">E5Q_06640</name>
</gene>
<name>G7EAS7_MIXOS</name>
<organism evidence="14 15">
    <name type="scientific">Mixia osmundae (strain CBS 9802 / IAM 14324 / JCM 22182 / KY 12970)</name>
    <dbReference type="NCBI Taxonomy" id="764103"/>
    <lineage>
        <taxon>Eukaryota</taxon>
        <taxon>Fungi</taxon>
        <taxon>Dikarya</taxon>
        <taxon>Basidiomycota</taxon>
        <taxon>Pucciniomycotina</taxon>
        <taxon>Mixiomycetes</taxon>
        <taxon>Mixiales</taxon>
        <taxon>Mixiaceae</taxon>
        <taxon>Mixia</taxon>
    </lineage>
</organism>
<dbReference type="HOGENOM" id="CLU_012393_2_1_1"/>
<dbReference type="Pfam" id="PF16900">
    <property type="entry name" value="REPA_OB_2"/>
    <property type="match status" value="1"/>
</dbReference>
<comment type="similarity">
    <text evidence="2 9">Belongs to the replication factor A protein 1 family.</text>
</comment>
<dbReference type="InterPro" id="IPR013955">
    <property type="entry name" value="Rep_factor-A_C"/>
</dbReference>
<dbReference type="FunFam" id="2.40.50.140:FF:000041">
    <property type="entry name" value="Replication protein A subunit"/>
    <property type="match status" value="1"/>
</dbReference>
<accession>G7EAS7</accession>
<dbReference type="GO" id="GO:0006310">
    <property type="term" value="P:DNA recombination"/>
    <property type="evidence" value="ECO:0007669"/>
    <property type="project" value="InterPro"/>
</dbReference>
<dbReference type="Proteomes" id="UP000009131">
    <property type="component" value="Unassembled WGS sequence"/>
</dbReference>
<reference evidence="14 15" key="2">
    <citation type="journal article" date="2012" name="Open Biol.">
        <title>Characteristics of nucleosomes and linker DNA regions on the genome of the basidiomycete Mixia osmundae revealed by mono- and dinucleosome mapping.</title>
        <authorList>
            <person name="Nishida H."/>
            <person name="Kondo S."/>
            <person name="Matsumoto T."/>
            <person name="Suzuki Y."/>
            <person name="Yoshikawa H."/>
            <person name="Taylor T.D."/>
            <person name="Sugiyama J."/>
        </authorList>
    </citation>
    <scope>NUCLEOTIDE SEQUENCE [LARGE SCALE GENOMIC DNA]</scope>
    <source>
        <strain evidence="15">CBS 9802 / IAM 14324 / JCM 22182 / KY 12970</strain>
    </source>
</reference>
<dbReference type="GO" id="GO:0003677">
    <property type="term" value="F:DNA binding"/>
    <property type="evidence" value="ECO:0007669"/>
    <property type="project" value="UniProtKB-KW"/>
</dbReference>
<dbReference type="Pfam" id="PF04057">
    <property type="entry name" value="Rep-A_N"/>
    <property type="match status" value="1"/>
</dbReference>